<dbReference type="STRING" id="9796.ENSECAP00000002594"/>
<feature type="region of interest" description="Disordered" evidence="7">
    <location>
        <begin position="211"/>
        <end position="255"/>
    </location>
</feature>
<dbReference type="GO" id="GO:0044877">
    <property type="term" value="F:protein-containing complex binding"/>
    <property type="evidence" value="ECO:0007669"/>
    <property type="project" value="Ensembl"/>
</dbReference>
<dbReference type="FunFam" id="2.130.10.10:FF:000317">
    <property type="entry name" value="striatin-4 isoform X2"/>
    <property type="match status" value="1"/>
</dbReference>
<dbReference type="PANTHER" id="PTHR15653:SF1">
    <property type="entry name" value="STRIATIN-4"/>
    <property type="match status" value="1"/>
</dbReference>
<feature type="compositionally biased region" description="Gly residues" evidence="7">
    <location>
        <begin position="160"/>
        <end position="170"/>
    </location>
</feature>
<feature type="repeat" description="WD" evidence="6">
    <location>
        <begin position="892"/>
        <end position="933"/>
    </location>
</feature>
<dbReference type="GO" id="GO:0030425">
    <property type="term" value="C:dendrite"/>
    <property type="evidence" value="ECO:0000318"/>
    <property type="project" value="GO_Central"/>
</dbReference>
<feature type="repeat" description="WD" evidence="6">
    <location>
        <begin position="757"/>
        <end position="789"/>
    </location>
</feature>
<dbReference type="FunFam" id="2.130.10.10:FF:000058">
    <property type="entry name" value="striatin isoform X1"/>
    <property type="match status" value="1"/>
</dbReference>
<evidence type="ECO:0000259" key="8">
    <source>
        <dbReference type="Pfam" id="PF08232"/>
    </source>
</evidence>
<dbReference type="CDD" id="cd00200">
    <property type="entry name" value="WD40"/>
    <property type="match status" value="1"/>
</dbReference>
<dbReference type="GO" id="GO:0051721">
    <property type="term" value="F:protein phosphatase 2A binding"/>
    <property type="evidence" value="ECO:0007669"/>
    <property type="project" value="Ensembl"/>
</dbReference>
<protein>
    <submittedName>
        <fullName evidence="9">Striatin 4</fullName>
    </submittedName>
</protein>
<feature type="repeat" description="WD" evidence="6">
    <location>
        <begin position="651"/>
        <end position="692"/>
    </location>
</feature>
<dbReference type="PROSITE" id="PS50294">
    <property type="entry name" value="WD_REPEATS_REGION"/>
    <property type="match status" value="3"/>
</dbReference>
<keyword evidence="4" id="KW-0112">Calmodulin-binding</keyword>
<dbReference type="PROSITE" id="PS00678">
    <property type="entry name" value="WD_REPEATS_1"/>
    <property type="match status" value="1"/>
</dbReference>
<dbReference type="Gene3D" id="2.130.10.10">
    <property type="entry name" value="YVTN repeat-like/Quinoprotein amine dehydrogenase"/>
    <property type="match status" value="3"/>
</dbReference>
<dbReference type="Gene3D" id="1.20.5.300">
    <property type="match status" value="1"/>
</dbReference>
<sequence>MRGGAGGPPGTWVTLATSSWRRYRRGLGLQNHRGGGEGRLGAFQAPGQESERMGLLLNPLPTVSPFLSKRDGRGEWDWGLERVRVFLWGEERGGGQEAGPSEVPLFPGATLARGPGRASPSCPFPPPSQRAHAPSGSTRVGEARARPRPRARPPQAPGGRAQGGGGGWRGRAGARGTAGARAGPGASMMEERAAAAVAAAAASCRPLGSGAGPGPTGAAPAPAPSPGPGPAGKGGGGGGGGGSPGPTAGPEPLSLPGILHFIQHEWARFEAEKARWEAERAELQESAGDGEGVGDCESSAIAGTPAPGPHQAQVAFLQGERKGQENLKTDLVRRIKMLEYALKQERAKYHKLKFGTDLNQGEKKPELSEQVSNGPVESVTLENSPLVWKEGRQLLRQYLEEVGYTDTILDMRSKRVRSLLGRSLELNGAVEPSEGGPRATPGPGGLSGGESLLVKQIEEQIKRNAAGKDSKERLGGSVLEQIPFLQNCEDEDSDEDDELDSVQHKKQRVKLPSKALVPEMEDEDEEDDSEDAINEFDFLGSGEDGDGSPDPRRCPGEGTHHELESRRVKLQGILADLRDVDGLPPKVTGPPPGTPQPRPHEDVFIMDTIGGGEVSLGDLADLTVTNDNDLSCDLSGSTDALKKTWNPRFTLRSHYDGIRSLAFHHRQSALLTASEDGTLKLWNLQKAATARKNAALDVEPIHAFRAHRGPVLAVAVGSNSEYCYSGGADARIHSWKIPDLNMDPYDGYDPSVLSHVLEGHGDAVWGLAFSPTAQRLASCSADGTVRIWDPSSSSPTCLCTFPMTSDHGIPTSVAFTSTEPAHIVASFRSGDTVLYDLEAGSALLTLESRGSSSLTQINQVVSHPSQPLTITAHDDRGIRFLDNRTGKCVHSMVAHLDAVTCLAVDPNGVFLMSGSHDCSLRLWSLDNKTCVQEITAHRKKHEEAIHAVACHPSKALIASAGADALAKVFV</sequence>
<dbReference type="InterPro" id="IPR015943">
    <property type="entry name" value="WD40/YVTN_repeat-like_dom_sf"/>
</dbReference>
<reference evidence="9 10" key="1">
    <citation type="journal article" date="2009" name="Science">
        <title>Genome sequence, comparative analysis, and population genetics of the domestic horse.</title>
        <authorList>
            <consortium name="Broad Institute Genome Sequencing Platform"/>
            <consortium name="Broad Institute Whole Genome Assembly Team"/>
            <person name="Wade C.M."/>
            <person name="Giulotto E."/>
            <person name="Sigurdsson S."/>
            <person name="Zoli M."/>
            <person name="Gnerre S."/>
            <person name="Imsland F."/>
            <person name="Lear T.L."/>
            <person name="Adelson D.L."/>
            <person name="Bailey E."/>
            <person name="Bellone R.R."/>
            <person name="Bloecker H."/>
            <person name="Distl O."/>
            <person name="Edgar R.C."/>
            <person name="Garber M."/>
            <person name="Leeb T."/>
            <person name="Mauceli E."/>
            <person name="MacLeod J.N."/>
            <person name="Penedo M.C.T."/>
            <person name="Raison J.M."/>
            <person name="Sharpe T."/>
            <person name="Vogel J."/>
            <person name="Andersson L."/>
            <person name="Antczak D.F."/>
            <person name="Biagi T."/>
            <person name="Binns M.M."/>
            <person name="Chowdhary B.P."/>
            <person name="Coleman S.J."/>
            <person name="Della Valle G."/>
            <person name="Fryc S."/>
            <person name="Guerin G."/>
            <person name="Hasegawa T."/>
            <person name="Hill E.W."/>
            <person name="Jurka J."/>
            <person name="Kiialainen A."/>
            <person name="Lindgren G."/>
            <person name="Liu J."/>
            <person name="Magnani E."/>
            <person name="Mickelson J.R."/>
            <person name="Murray J."/>
            <person name="Nergadze S.G."/>
            <person name="Onofrio R."/>
            <person name="Pedroni S."/>
            <person name="Piras M.F."/>
            <person name="Raudsepp T."/>
            <person name="Rocchi M."/>
            <person name="Roeed K.H."/>
            <person name="Ryder O.A."/>
            <person name="Searle S."/>
            <person name="Skow L."/>
            <person name="Swinburne J.E."/>
            <person name="Syvaenen A.C."/>
            <person name="Tozaki T."/>
            <person name="Valberg S.J."/>
            <person name="Vaudin M."/>
            <person name="White J.R."/>
            <person name="Zody M.C."/>
            <person name="Lander E.S."/>
            <person name="Lindblad-Toh K."/>
        </authorList>
    </citation>
    <scope>NUCLEOTIDE SEQUENCE [LARGE SCALE GENOMIC DNA]</scope>
    <source>
        <strain evidence="9 10">Thoroughbred</strain>
    </source>
</reference>
<dbReference type="GeneTree" id="ENSGT00950000183095"/>
<feature type="region of interest" description="Disordered" evidence="7">
    <location>
        <begin position="580"/>
        <end position="599"/>
    </location>
</feature>
<evidence type="ECO:0000256" key="6">
    <source>
        <dbReference type="PROSITE-ProRule" id="PRU00221"/>
    </source>
</evidence>
<dbReference type="GO" id="GO:0070016">
    <property type="term" value="F:armadillo repeat domain binding"/>
    <property type="evidence" value="ECO:0007669"/>
    <property type="project" value="Ensembl"/>
</dbReference>
<evidence type="ECO:0000256" key="5">
    <source>
        <dbReference type="ARBA" id="ARBA00023054"/>
    </source>
</evidence>
<dbReference type="Pfam" id="PF08232">
    <property type="entry name" value="Striatin"/>
    <property type="match status" value="2"/>
</dbReference>
<dbReference type="SUPFAM" id="SSF50978">
    <property type="entry name" value="WD40 repeat-like"/>
    <property type="match status" value="1"/>
</dbReference>
<dbReference type="Ensembl" id="ENSECAT00000003709.3">
    <property type="protein sequence ID" value="ENSECAP00000002594.3"/>
    <property type="gene ID" value="ENSECAG00000002830.3"/>
</dbReference>
<dbReference type="AlphaFoldDB" id="F6YXA5"/>
<keyword evidence="3" id="KW-0677">Repeat</keyword>
<evidence type="ECO:0000313" key="9">
    <source>
        <dbReference type="Ensembl" id="ENSECAP00000002594.3"/>
    </source>
</evidence>
<dbReference type="PROSITE" id="PS50082">
    <property type="entry name" value="WD_REPEATS_2"/>
    <property type="match status" value="4"/>
</dbReference>
<feature type="region of interest" description="Disordered" evidence="7">
    <location>
        <begin position="489"/>
        <end position="563"/>
    </location>
</feature>
<evidence type="ECO:0000256" key="1">
    <source>
        <dbReference type="ARBA" id="ARBA00009616"/>
    </source>
</evidence>
<dbReference type="PRINTS" id="PR00320">
    <property type="entry name" value="GPROTEINBRPT"/>
</dbReference>
<keyword evidence="5" id="KW-0175">Coiled coil</keyword>
<name>F6YXA5_HORSE</name>
<evidence type="ECO:0000256" key="7">
    <source>
        <dbReference type="SAM" id="MobiDB-lite"/>
    </source>
</evidence>
<dbReference type="GO" id="GO:0098794">
    <property type="term" value="C:postsynapse"/>
    <property type="evidence" value="ECO:0000318"/>
    <property type="project" value="GO_Central"/>
</dbReference>
<feature type="region of interest" description="Disordered" evidence="7">
    <location>
        <begin position="93"/>
        <end position="186"/>
    </location>
</feature>
<dbReference type="PANTHER" id="PTHR15653">
    <property type="entry name" value="STRIATIN"/>
    <property type="match status" value="1"/>
</dbReference>
<evidence type="ECO:0000256" key="3">
    <source>
        <dbReference type="ARBA" id="ARBA00022737"/>
    </source>
</evidence>
<comment type="similarity">
    <text evidence="1">Belongs to the WD repeat striatin family.</text>
</comment>
<feature type="compositionally biased region" description="Acidic residues" evidence="7">
    <location>
        <begin position="489"/>
        <end position="500"/>
    </location>
</feature>
<dbReference type="HOGENOM" id="CLU_009108_2_0_1"/>
<dbReference type="GO" id="GO:0035331">
    <property type="term" value="P:negative regulation of hippo signaling"/>
    <property type="evidence" value="ECO:0000318"/>
    <property type="project" value="GO_Central"/>
</dbReference>
<dbReference type="Proteomes" id="UP000002281">
    <property type="component" value="Chromosome 10"/>
</dbReference>
<evidence type="ECO:0000313" key="10">
    <source>
        <dbReference type="Proteomes" id="UP000002281"/>
    </source>
</evidence>
<accession>F6YXA5</accession>
<evidence type="ECO:0000256" key="2">
    <source>
        <dbReference type="ARBA" id="ARBA00022574"/>
    </source>
</evidence>
<feature type="domain" description="Striatin N-terminal" evidence="8">
    <location>
        <begin position="311"/>
        <end position="409"/>
    </location>
</feature>
<reference evidence="9" key="2">
    <citation type="submission" date="2025-08" db="UniProtKB">
        <authorList>
            <consortium name="Ensembl"/>
        </authorList>
    </citation>
    <scope>IDENTIFICATION</scope>
    <source>
        <strain evidence="9">Thoroughbred</strain>
    </source>
</reference>
<dbReference type="GO" id="GO:0030674">
    <property type="term" value="F:protein-macromolecule adaptor activity"/>
    <property type="evidence" value="ECO:0000318"/>
    <property type="project" value="GO_Central"/>
</dbReference>
<dbReference type="InterPro" id="IPR013258">
    <property type="entry name" value="Striatin_N"/>
</dbReference>
<feature type="repeat" description="WD" evidence="6">
    <location>
        <begin position="704"/>
        <end position="737"/>
    </location>
</feature>
<keyword evidence="2 6" id="KW-0853">WD repeat</keyword>
<dbReference type="GO" id="GO:0090443">
    <property type="term" value="C:FAR/SIN/STRIPAK complex"/>
    <property type="evidence" value="ECO:0000318"/>
    <property type="project" value="GO_Central"/>
</dbReference>
<dbReference type="VGNC" id="VGNC:23721">
    <property type="gene designation" value="STRN4"/>
</dbReference>
<dbReference type="InterPro" id="IPR001680">
    <property type="entry name" value="WD40_rpt"/>
</dbReference>
<feature type="region of interest" description="Disordered" evidence="7">
    <location>
        <begin position="280"/>
        <end position="310"/>
    </location>
</feature>
<feature type="compositionally biased region" description="Low complexity" evidence="7">
    <location>
        <begin position="174"/>
        <end position="186"/>
    </location>
</feature>
<keyword evidence="10" id="KW-1185">Reference proteome</keyword>
<dbReference type="Pfam" id="PF00400">
    <property type="entry name" value="WD40"/>
    <property type="match status" value="5"/>
</dbReference>
<feature type="compositionally biased region" description="Gly residues" evidence="7">
    <location>
        <begin position="230"/>
        <end position="244"/>
    </location>
</feature>
<dbReference type="InterPro" id="IPR036322">
    <property type="entry name" value="WD40_repeat_dom_sf"/>
</dbReference>
<evidence type="ECO:0000256" key="4">
    <source>
        <dbReference type="ARBA" id="ARBA00022860"/>
    </source>
</evidence>
<evidence type="ECO:0000313" key="11">
    <source>
        <dbReference type="VGNC" id="VGNC:23721"/>
    </source>
</evidence>
<dbReference type="InParanoid" id="F6YXA5"/>
<proteinExistence type="inferred from homology"/>
<feature type="compositionally biased region" description="Acidic residues" evidence="7">
    <location>
        <begin position="519"/>
        <end position="534"/>
    </location>
</feature>
<feature type="domain" description="Striatin N-terminal" evidence="8">
    <location>
        <begin position="254"/>
        <end position="285"/>
    </location>
</feature>
<feature type="compositionally biased region" description="Pro residues" evidence="7">
    <location>
        <begin position="587"/>
        <end position="597"/>
    </location>
</feature>
<dbReference type="InterPro" id="IPR051488">
    <property type="entry name" value="WD_repeat_striatin"/>
</dbReference>
<dbReference type="Bgee" id="ENSECAG00000002830">
    <property type="expression patterns" value="Expressed in synovial membrane of synovial joint and 23 other cell types or tissues"/>
</dbReference>
<dbReference type="InterPro" id="IPR020472">
    <property type="entry name" value="WD40_PAC1"/>
</dbReference>
<dbReference type="FunFam" id="2.130.10.10:FF:000246">
    <property type="entry name" value="striatin-4 isoform X1"/>
    <property type="match status" value="1"/>
</dbReference>
<feature type="compositionally biased region" description="Basic and acidic residues" evidence="7">
    <location>
        <begin position="549"/>
        <end position="563"/>
    </location>
</feature>
<gene>
    <name evidence="9 11" type="primary">STRN4</name>
</gene>
<organism evidence="9 10">
    <name type="scientific">Equus caballus</name>
    <name type="common">Horse</name>
    <dbReference type="NCBI Taxonomy" id="9796"/>
    <lineage>
        <taxon>Eukaryota</taxon>
        <taxon>Metazoa</taxon>
        <taxon>Chordata</taxon>
        <taxon>Craniata</taxon>
        <taxon>Vertebrata</taxon>
        <taxon>Euteleostomi</taxon>
        <taxon>Mammalia</taxon>
        <taxon>Eutheria</taxon>
        <taxon>Laurasiatheria</taxon>
        <taxon>Perissodactyla</taxon>
        <taxon>Equidae</taxon>
        <taxon>Equus</taxon>
    </lineage>
</organism>
<dbReference type="PaxDb" id="9796-ENSECAP00000002594"/>
<dbReference type="SMART" id="SM00320">
    <property type="entry name" value="WD40"/>
    <property type="match status" value="7"/>
</dbReference>
<dbReference type="GO" id="GO:0005516">
    <property type="term" value="F:calmodulin binding"/>
    <property type="evidence" value="ECO:0007669"/>
    <property type="project" value="UniProtKB-KW"/>
</dbReference>
<dbReference type="GO" id="GO:0043025">
    <property type="term" value="C:neuronal cell body"/>
    <property type="evidence" value="ECO:0000318"/>
    <property type="project" value="GO_Central"/>
</dbReference>
<feature type="region of interest" description="Disordered" evidence="7">
    <location>
        <begin position="427"/>
        <end position="450"/>
    </location>
</feature>
<reference evidence="9" key="3">
    <citation type="submission" date="2025-09" db="UniProtKB">
        <authorList>
            <consortium name="Ensembl"/>
        </authorList>
    </citation>
    <scope>IDENTIFICATION</scope>
    <source>
        <strain evidence="9">Thoroughbred</strain>
    </source>
</reference>
<dbReference type="InterPro" id="IPR019775">
    <property type="entry name" value="WD40_repeat_CS"/>
</dbReference>